<evidence type="ECO:0000256" key="7">
    <source>
        <dbReference type="ARBA" id="ARBA00035517"/>
    </source>
</evidence>
<dbReference type="EMBL" id="UINC01001025">
    <property type="protein sequence ID" value="SUZ67908.1"/>
    <property type="molecule type" value="Genomic_DNA"/>
</dbReference>
<keyword evidence="2" id="KW-0677">Repeat</keyword>
<dbReference type="PROSITE" id="PS50126">
    <property type="entry name" value="S1"/>
    <property type="match status" value="6"/>
</dbReference>
<dbReference type="InterPro" id="IPR000110">
    <property type="entry name" value="Ribosomal_bS1"/>
</dbReference>
<dbReference type="GO" id="GO:0006412">
    <property type="term" value="P:translation"/>
    <property type="evidence" value="ECO:0007669"/>
    <property type="project" value="InterPro"/>
</dbReference>
<protein>
    <recommendedName>
        <fullName evidence="6">Small ribosomal subunit protein bS1</fullName>
    </recommendedName>
    <alternativeName>
        <fullName evidence="7">30S ribosomal protein S1</fullName>
    </alternativeName>
</protein>
<feature type="domain" description="S1 motif" evidence="9">
    <location>
        <begin position="520"/>
        <end position="589"/>
    </location>
</feature>
<dbReference type="CDD" id="cd04465">
    <property type="entry name" value="S1_RPS1_repeat_ec2_hs2"/>
    <property type="match status" value="1"/>
</dbReference>
<dbReference type="PANTHER" id="PTHR10724">
    <property type="entry name" value="30S RIBOSOMAL PROTEIN S1"/>
    <property type="match status" value="1"/>
</dbReference>
<feature type="domain" description="S1 motif" evidence="9">
    <location>
        <begin position="93"/>
        <end position="156"/>
    </location>
</feature>
<comment type="similarity">
    <text evidence="1">Belongs to the bacterial ribosomal protein bS1 family.</text>
</comment>
<feature type="region of interest" description="Disordered" evidence="8">
    <location>
        <begin position="607"/>
        <end position="636"/>
    </location>
</feature>
<feature type="compositionally biased region" description="Acidic residues" evidence="8">
    <location>
        <begin position="623"/>
        <end position="636"/>
    </location>
</feature>
<dbReference type="Pfam" id="PF00575">
    <property type="entry name" value="S1"/>
    <property type="match status" value="5"/>
</dbReference>
<evidence type="ECO:0000256" key="8">
    <source>
        <dbReference type="SAM" id="MobiDB-lite"/>
    </source>
</evidence>
<keyword evidence="3" id="KW-0694">RNA-binding</keyword>
<evidence type="ECO:0000256" key="2">
    <source>
        <dbReference type="ARBA" id="ARBA00022737"/>
    </source>
</evidence>
<dbReference type="AlphaFoldDB" id="A0A381PN57"/>
<organism evidence="10">
    <name type="scientific">marine metagenome</name>
    <dbReference type="NCBI Taxonomy" id="408172"/>
    <lineage>
        <taxon>unclassified sequences</taxon>
        <taxon>metagenomes</taxon>
        <taxon>ecological metagenomes</taxon>
    </lineage>
</organism>
<dbReference type="GO" id="GO:0022627">
    <property type="term" value="C:cytosolic small ribosomal subunit"/>
    <property type="evidence" value="ECO:0007669"/>
    <property type="project" value="TreeGrafter"/>
</dbReference>
<feature type="domain" description="S1 motif" evidence="9">
    <location>
        <begin position="433"/>
        <end position="503"/>
    </location>
</feature>
<name>A0A381PN57_9ZZZZ</name>
<feature type="domain" description="S1 motif" evidence="9">
    <location>
        <begin position="174"/>
        <end position="240"/>
    </location>
</feature>
<dbReference type="GO" id="GO:0003729">
    <property type="term" value="F:mRNA binding"/>
    <property type="evidence" value="ECO:0007669"/>
    <property type="project" value="TreeGrafter"/>
</dbReference>
<evidence type="ECO:0000256" key="3">
    <source>
        <dbReference type="ARBA" id="ARBA00022884"/>
    </source>
</evidence>
<sequence length="636" mass="72308">MSETTQEPVIELADESMELEVGSEVNQDVPVTSKVEDESTEMESLSINYLDVDLFDNIRKVSIEELLHLEVTEEVPQEEQDRYLSTFSDISEREIITGRVIGINEKEILIDIGFKSEGIIKRDEFAEDALPDIGEKLDVYLERMEDESGKTVLSKEKADFLRRWTKLREIHETGEIISGRIVRRIKGGMVVDLDGVQAFLPGSQIDVRPVKDFDKYIDTDMDLRVVKFNEFRKNVVVSHKAILEESLAVQRDELFSKLEIGSIMEGRVKNITDFGVFIDLGGIDGLLHITDLSWGRVNHPSELIGLDDSLTVKIIDFDKDKKRVSLGLKQLTPHPWENVKESYPEDTKISGKIVSMTNYGAFVEIEPGIEGLIHVSEMSWTRHVKNPSEMFSLGDEIEAIVLAVDSEERKISLGAKQLQADPWDQIEEKYIVGTIVKGKIINVTQFGAFVELEDGIDGLIHVSDLSWTRIIRHPKEIIDKGKKVEVRVLEISRDNRRIALGLKQIKDDPWPELVKQFETGKEVEGEVVRVLDKGIILMLDHNVEGIIPFSRQTKRQRKALSLKYKPGQKISSVVMEVKPEDKKVVLFMEELSNDQLSKKDDVQDYLNNQESPATEKIEIPTEVNEETESDIEAAEE</sequence>
<dbReference type="InterPro" id="IPR012340">
    <property type="entry name" value="NA-bd_OB-fold"/>
</dbReference>
<gene>
    <name evidence="10" type="ORF">METZ01_LOCUS20762</name>
</gene>
<evidence type="ECO:0000259" key="9">
    <source>
        <dbReference type="PROSITE" id="PS50126"/>
    </source>
</evidence>
<dbReference type="CDD" id="cd05688">
    <property type="entry name" value="S1_RPS1_repeat_ec3"/>
    <property type="match status" value="1"/>
</dbReference>
<evidence type="ECO:0000256" key="6">
    <source>
        <dbReference type="ARBA" id="ARBA00035293"/>
    </source>
</evidence>
<dbReference type="PRINTS" id="PR00681">
    <property type="entry name" value="RIBOSOMALS1"/>
</dbReference>
<reference evidence="10" key="1">
    <citation type="submission" date="2018-05" db="EMBL/GenBank/DDBJ databases">
        <authorList>
            <person name="Lanie J.A."/>
            <person name="Ng W.-L."/>
            <person name="Kazmierczak K.M."/>
            <person name="Andrzejewski T.M."/>
            <person name="Davidsen T.M."/>
            <person name="Wayne K.J."/>
            <person name="Tettelin H."/>
            <person name="Glass J.I."/>
            <person name="Rusch D."/>
            <person name="Podicherti R."/>
            <person name="Tsui H.-C.T."/>
            <person name="Winkler M.E."/>
        </authorList>
    </citation>
    <scope>NUCLEOTIDE SEQUENCE</scope>
</reference>
<evidence type="ECO:0000256" key="4">
    <source>
        <dbReference type="ARBA" id="ARBA00022980"/>
    </source>
</evidence>
<feature type="domain" description="S1 motif" evidence="9">
    <location>
        <begin position="346"/>
        <end position="416"/>
    </location>
</feature>
<accession>A0A381PN57</accession>
<evidence type="ECO:0000313" key="10">
    <source>
        <dbReference type="EMBL" id="SUZ67908.1"/>
    </source>
</evidence>
<dbReference type="SMART" id="SM00316">
    <property type="entry name" value="S1"/>
    <property type="match status" value="6"/>
</dbReference>
<keyword evidence="4" id="KW-0689">Ribosomal protein</keyword>
<proteinExistence type="inferred from homology"/>
<dbReference type="NCBIfam" id="TIGR00717">
    <property type="entry name" value="rpsA"/>
    <property type="match status" value="1"/>
</dbReference>
<feature type="domain" description="S1 motif" evidence="9">
    <location>
        <begin position="261"/>
        <end position="329"/>
    </location>
</feature>
<dbReference type="SUPFAM" id="SSF50249">
    <property type="entry name" value="Nucleic acid-binding proteins"/>
    <property type="match status" value="6"/>
</dbReference>
<evidence type="ECO:0000256" key="1">
    <source>
        <dbReference type="ARBA" id="ARBA00006767"/>
    </source>
</evidence>
<dbReference type="PANTHER" id="PTHR10724:SF7">
    <property type="entry name" value="SMALL RIBOSOMAL SUBUNIT PROTEIN BS1C"/>
    <property type="match status" value="1"/>
</dbReference>
<evidence type="ECO:0000256" key="5">
    <source>
        <dbReference type="ARBA" id="ARBA00023274"/>
    </source>
</evidence>
<dbReference type="Gene3D" id="2.40.50.140">
    <property type="entry name" value="Nucleic acid-binding proteins"/>
    <property type="match status" value="6"/>
</dbReference>
<dbReference type="CDD" id="cd00164">
    <property type="entry name" value="S1_like"/>
    <property type="match status" value="1"/>
</dbReference>
<dbReference type="InterPro" id="IPR035104">
    <property type="entry name" value="Ribosomal_protein_S1-like"/>
</dbReference>
<keyword evidence="5" id="KW-0687">Ribonucleoprotein</keyword>
<dbReference type="CDD" id="cd05687">
    <property type="entry name" value="S1_RPS1_repeat_ec1_hs1"/>
    <property type="match status" value="1"/>
</dbReference>
<dbReference type="GO" id="GO:0003735">
    <property type="term" value="F:structural constituent of ribosome"/>
    <property type="evidence" value="ECO:0007669"/>
    <property type="project" value="InterPro"/>
</dbReference>
<dbReference type="InterPro" id="IPR050437">
    <property type="entry name" value="Ribos_protein_bS1-like"/>
</dbReference>
<dbReference type="FunFam" id="2.40.50.140:FF:000011">
    <property type="entry name" value="30S ribosomal protein S1"/>
    <property type="match status" value="2"/>
</dbReference>
<dbReference type="InterPro" id="IPR003029">
    <property type="entry name" value="S1_domain"/>
</dbReference>